<gene>
    <name evidence="2" type="ORF">FSB_LOCUS4598</name>
</gene>
<dbReference type="EMBL" id="OIVN01000230">
    <property type="protein sequence ID" value="SPC76716.1"/>
    <property type="molecule type" value="Genomic_DNA"/>
</dbReference>
<evidence type="ECO:0000256" key="1">
    <source>
        <dbReference type="SAM" id="MobiDB-lite"/>
    </source>
</evidence>
<dbReference type="AlphaFoldDB" id="A0A2N9ECL0"/>
<protein>
    <submittedName>
        <fullName evidence="2">Uncharacterized protein</fullName>
    </submittedName>
</protein>
<evidence type="ECO:0000313" key="2">
    <source>
        <dbReference type="EMBL" id="SPC76716.1"/>
    </source>
</evidence>
<accession>A0A2N9ECL0</accession>
<feature type="compositionally biased region" description="Polar residues" evidence="1">
    <location>
        <begin position="95"/>
        <end position="104"/>
    </location>
</feature>
<sequence length="104" mass="11559">MVYGKFFRKPFSKTRPPSSTQSLLSLFLTVLSSLHCPEPPSHPQHPEPPRFLSRPARSQPTPSHLAFSLTDLSARTEATVAPKPQQRPAEHPSHRSLSNGLDLI</sequence>
<organism evidence="2">
    <name type="scientific">Fagus sylvatica</name>
    <name type="common">Beechnut</name>
    <dbReference type="NCBI Taxonomy" id="28930"/>
    <lineage>
        <taxon>Eukaryota</taxon>
        <taxon>Viridiplantae</taxon>
        <taxon>Streptophyta</taxon>
        <taxon>Embryophyta</taxon>
        <taxon>Tracheophyta</taxon>
        <taxon>Spermatophyta</taxon>
        <taxon>Magnoliopsida</taxon>
        <taxon>eudicotyledons</taxon>
        <taxon>Gunneridae</taxon>
        <taxon>Pentapetalae</taxon>
        <taxon>rosids</taxon>
        <taxon>fabids</taxon>
        <taxon>Fagales</taxon>
        <taxon>Fagaceae</taxon>
        <taxon>Fagus</taxon>
    </lineage>
</organism>
<reference evidence="2" key="1">
    <citation type="submission" date="2018-02" db="EMBL/GenBank/DDBJ databases">
        <authorList>
            <person name="Cohen D.B."/>
            <person name="Kent A.D."/>
        </authorList>
    </citation>
    <scope>NUCLEOTIDE SEQUENCE</scope>
</reference>
<feature type="region of interest" description="Disordered" evidence="1">
    <location>
        <begin position="35"/>
        <end position="104"/>
    </location>
</feature>
<name>A0A2N9ECL0_FAGSY</name>
<proteinExistence type="predicted"/>